<protein>
    <submittedName>
        <fullName evidence="2">Membrane protein</fullName>
    </submittedName>
</protein>
<sequence length="356" mass="38720">MRPGQSWTAALLAGLLTWPAAAAPATARSQPELFDLGPGSVIATNGRGDALIRSGDDQKYLMLNHRHHDPVEVPYQGQLSDKVDINERGDMVFGGHLWRDGRLTVLQDRAGTPMVGLALNDHGVVVGHRSIGDSQVVHPAVLRNGEIVDFPGWQGMTAGSAVDVNNRGQVLVNLHDDTDHSRRSVIWSQDRIIDLGGTDTDAVAINDRGMVIGYSDFMRPFRWQNGVLTPLTDGYEITSGLVFALSERGDIVGQANYSPVLWRDGRATFLAPGSSGRATAVNERGEIAGVLERIDGDWAITNPFRRRQGDPKIYRLTSDQITWSTTVSLDVHGCVIGTIAFTDYTSHIVLWNAPPG</sequence>
<dbReference type="EMBL" id="JAVDYC010000001">
    <property type="protein sequence ID" value="MDR7327611.1"/>
    <property type="molecule type" value="Genomic_DNA"/>
</dbReference>
<keyword evidence="1" id="KW-0732">Signal</keyword>
<proteinExistence type="predicted"/>
<name>A0AAE4CVP5_9ACTN</name>
<evidence type="ECO:0000256" key="1">
    <source>
        <dbReference type="SAM" id="SignalP"/>
    </source>
</evidence>
<dbReference type="Proteomes" id="UP001183629">
    <property type="component" value="Unassembled WGS sequence"/>
</dbReference>
<keyword evidence="3" id="KW-1185">Reference proteome</keyword>
<gene>
    <name evidence="2" type="ORF">J2S44_007861</name>
</gene>
<feature type="chain" id="PRO_5042127771" evidence="1">
    <location>
        <begin position="23"/>
        <end position="356"/>
    </location>
</feature>
<evidence type="ECO:0000313" key="3">
    <source>
        <dbReference type="Proteomes" id="UP001183629"/>
    </source>
</evidence>
<reference evidence="2 3" key="1">
    <citation type="submission" date="2023-07" db="EMBL/GenBank/DDBJ databases">
        <title>Sequencing the genomes of 1000 actinobacteria strains.</title>
        <authorList>
            <person name="Klenk H.-P."/>
        </authorList>
    </citation>
    <scope>NUCLEOTIDE SEQUENCE [LARGE SCALE GENOMIC DNA]</scope>
    <source>
        <strain evidence="2 3">DSM 44711</strain>
    </source>
</reference>
<dbReference type="RefSeq" id="WP_310425106.1">
    <property type="nucleotide sequence ID" value="NZ_JAVDYC010000001.1"/>
</dbReference>
<comment type="caution">
    <text evidence="2">The sequence shown here is derived from an EMBL/GenBank/DDBJ whole genome shotgun (WGS) entry which is preliminary data.</text>
</comment>
<organism evidence="2 3">
    <name type="scientific">Catenuloplanes niger</name>
    <dbReference type="NCBI Taxonomy" id="587534"/>
    <lineage>
        <taxon>Bacteria</taxon>
        <taxon>Bacillati</taxon>
        <taxon>Actinomycetota</taxon>
        <taxon>Actinomycetes</taxon>
        <taxon>Micromonosporales</taxon>
        <taxon>Micromonosporaceae</taxon>
        <taxon>Catenuloplanes</taxon>
    </lineage>
</organism>
<dbReference type="AlphaFoldDB" id="A0AAE4CVP5"/>
<evidence type="ECO:0000313" key="2">
    <source>
        <dbReference type="EMBL" id="MDR7327611.1"/>
    </source>
</evidence>
<accession>A0AAE4CVP5</accession>
<feature type="signal peptide" evidence="1">
    <location>
        <begin position="1"/>
        <end position="22"/>
    </location>
</feature>